<sequence>VFLSECSSKTCQTYPLQLATLIIASNHLIVGGVSQFCSVISGYDRKTYCSK</sequence>
<reference evidence="2" key="2">
    <citation type="submission" date="2015-01" db="EMBL/GenBank/DDBJ databases">
        <title>Evolutionary Origins and Diversification of the Mycorrhizal Mutualists.</title>
        <authorList>
            <consortium name="DOE Joint Genome Institute"/>
            <consortium name="Mycorrhizal Genomics Consortium"/>
            <person name="Kohler A."/>
            <person name="Kuo A."/>
            <person name="Nagy L.G."/>
            <person name="Floudas D."/>
            <person name="Copeland A."/>
            <person name="Barry K.W."/>
            <person name="Cichocki N."/>
            <person name="Veneault-Fourrey C."/>
            <person name="LaButti K."/>
            <person name="Lindquist E.A."/>
            <person name="Lipzen A."/>
            <person name="Lundell T."/>
            <person name="Morin E."/>
            <person name="Murat C."/>
            <person name="Riley R."/>
            <person name="Ohm R."/>
            <person name="Sun H."/>
            <person name="Tunlid A."/>
            <person name="Henrissat B."/>
            <person name="Grigoriev I.V."/>
            <person name="Hibbett D.S."/>
            <person name="Martin F."/>
        </authorList>
    </citation>
    <scope>NUCLEOTIDE SEQUENCE [LARGE SCALE GENOMIC DNA]</scope>
    <source>
        <strain evidence="2">Foug A</strain>
    </source>
</reference>
<dbReference type="Proteomes" id="UP000053989">
    <property type="component" value="Unassembled WGS sequence"/>
</dbReference>
<gene>
    <name evidence="1" type="ORF">SCLCIDRAFT_1223007</name>
</gene>
<dbReference type="EMBL" id="KN822186">
    <property type="protein sequence ID" value="KIM53232.1"/>
    <property type="molecule type" value="Genomic_DNA"/>
</dbReference>
<name>A0A0C2ZKP1_9AGAM</name>
<protein>
    <submittedName>
        <fullName evidence="1">Uncharacterized protein</fullName>
    </submittedName>
</protein>
<feature type="non-terminal residue" evidence="1">
    <location>
        <position position="1"/>
    </location>
</feature>
<evidence type="ECO:0000313" key="1">
    <source>
        <dbReference type="EMBL" id="KIM53232.1"/>
    </source>
</evidence>
<proteinExistence type="predicted"/>
<dbReference type="InParanoid" id="A0A0C2ZKP1"/>
<dbReference type="HOGENOM" id="CLU_3112177_0_0_1"/>
<organism evidence="1 2">
    <name type="scientific">Scleroderma citrinum Foug A</name>
    <dbReference type="NCBI Taxonomy" id="1036808"/>
    <lineage>
        <taxon>Eukaryota</taxon>
        <taxon>Fungi</taxon>
        <taxon>Dikarya</taxon>
        <taxon>Basidiomycota</taxon>
        <taxon>Agaricomycotina</taxon>
        <taxon>Agaricomycetes</taxon>
        <taxon>Agaricomycetidae</taxon>
        <taxon>Boletales</taxon>
        <taxon>Sclerodermatineae</taxon>
        <taxon>Sclerodermataceae</taxon>
        <taxon>Scleroderma</taxon>
    </lineage>
</organism>
<evidence type="ECO:0000313" key="2">
    <source>
        <dbReference type="Proteomes" id="UP000053989"/>
    </source>
</evidence>
<dbReference type="AlphaFoldDB" id="A0A0C2ZKP1"/>
<accession>A0A0C2ZKP1</accession>
<keyword evidence="2" id="KW-1185">Reference proteome</keyword>
<reference evidence="1 2" key="1">
    <citation type="submission" date="2014-04" db="EMBL/GenBank/DDBJ databases">
        <authorList>
            <consortium name="DOE Joint Genome Institute"/>
            <person name="Kuo A."/>
            <person name="Kohler A."/>
            <person name="Nagy L.G."/>
            <person name="Floudas D."/>
            <person name="Copeland A."/>
            <person name="Barry K.W."/>
            <person name="Cichocki N."/>
            <person name="Veneault-Fourrey C."/>
            <person name="LaButti K."/>
            <person name="Lindquist E.A."/>
            <person name="Lipzen A."/>
            <person name="Lundell T."/>
            <person name="Morin E."/>
            <person name="Murat C."/>
            <person name="Sun H."/>
            <person name="Tunlid A."/>
            <person name="Henrissat B."/>
            <person name="Grigoriev I.V."/>
            <person name="Hibbett D.S."/>
            <person name="Martin F."/>
            <person name="Nordberg H.P."/>
            <person name="Cantor M.N."/>
            <person name="Hua S.X."/>
        </authorList>
    </citation>
    <scope>NUCLEOTIDE SEQUENCE [LARGE SCALE GENOMIC DNA]</scope>
    <source>
        <strain evidence="1 2">Foug A</strain>
    </source>
</reference>